<evidence type="ECO:0000256" key="2">
    <source>
        <dbReference type="ARBA" id="ARBA00008989"/>
    </source>
</evidence>
<dbReference type="GO" id="GO:0005829">
    <property type="term" value="C:cytosol"/>
    <property type="evidence" value="ECO:0007669"/>
    <property type="project" value="TreeGrafter"/>
</dbReference>
<dbReference type="PANTHER" id="PTHR30447">
    <property type="entry name" value="FRUCTOSE-1,6-BISPHOSPHATASE CLASS 2"/>
    <property type="match status" value="1"/>
</dbReference>
<gene>
    <name evidence="9" type="primary">glpX</name>
    <name evidence="9" type="ORF">ELUCI_v1c09270</name>
</gene>
<name>A0A2S5RA20_9MOLU</name>
<dbReference type="SUPFAM" id="SSF56655">
    <property type="entry name" value="Carbohydrate phosphatase"/>
    <property type="match status" value="1"/>
</dbReference>
<evidence type="ECO:0000256" key="7">
    <source>
        <dbReference type="ARBA" id="ARBA00023277"/>
    </source>
</evidence>
<evidence type="ECO:0000256" key="5">
    <source>
        <dbReference type="ARBA" id="ARBA00022801"/>
    </source>
</evidence>
<evidence type="ECO:0000256" key="3">
    <source>
        <dbReference type="ARBA" id="ARBA00013093"/>
    </source>
</evidence>
<dbReference type="GO" id="GO:0030388">
    <property type="term" value="P:fructose 1,6-bisphosphate metabolic process"/>
    <property type="evidence" value="ECO:0007669"/>
    <property type="project" value="TreeGrafter"/>
</dbReference>
<proteinExistence type="inferred from homology"/>
<dbReference type="GO" id="GO:0042132">
    <property type="term" value="F:fructose 1,6-bisphosphate 1-phosphatase activity"/>
    <property type="evidence" value="ECO:0007669"/>
    <property type="project" value="UniProtKB-EC"/>
</dbReference>
<dbReference type="STRING" id="1399797.GCA_000518285_01587"/>
<dbReference type="Gene3D" id="3.30.540.10">
    <property type="entry name" value="Fructose-1,6-Bisphosphatase, subunit A, domain 1"/>
    <property type="match status" value="1"/>
</dbReference>
<dbReference type="Proteomes" id="UP000237865">
    <property type="component" value="Unassembled WGS sequence"/>
</dbReference>
<sequence>MNKDIILLRTVEVAAIASYKYIGKKDKNTLDGAAVEAMEVVLKSAEGFSVKVINGEGELDEAPMLYSGQILGDQSNQKHMFDVCVDPVEGTNPAAYNFAGSIATIAISRLNTMLKLPEMYMEKLFVSSQFKDCADLKQGIIACVEKMQAKSQKKDLKAIVLDKPRHTDIIKQFDELGVIVRLIKDGDVLAAIDVVNGEADFVYGIGGAPEGGLMASLAISSGCKMVAKLVSYNQVWPNEKETATRVQKESEALAQAKLSFGQILTDIDLINDPRTRFFAAGITAGGTLKAIDYLNGKYYVSAFMSSHGVIRNIKSIYDMDQINSLKPEIKYLFDKYKR</sequence>
<dbReference type="GO" id="GO:0006094">
    <property type="term" value="P:gluconeogenesis"/>
    <property type="evidence" value="ECO:0007669"/>
    <property type="project" value="InterPro"/>
</dbReference>
<accession>A0A2S5RA20</accession>
<comment type="similarity">
    <text evidence="2">Belongs to the FBPase class 2 family.</text>
</comment>
<protein>
    <recommendedName>
        <fullName evidence="3">fructose-bisphosphatase</fullName>
        <ecNumber evidence="3">3.1.3.11</ecNumber>
    </recommendedName>
</protein>
<dbReference type="Gene3D" id="3.40.190.90">
    <property type="match status" value="1"/>
</dbReference>
<dbReference type="PANTHER" id="PTHR30447:SF0">
    <property type="entry name" value="FRUCTOSE-1,6-BISPHOSPHATASE 1 CLASS 2-RELATED"/>
    <property type="match status" value="1"/>
</dbReference>
<evidence type="ECO:0000313" key="9">
    <source>
        <dbReference type="EMBL" id="PPE04147.1"/>
    </source>
</evidence>
<reference evidence="9 10" key="1">
    <citation type="submission" date="2017-11" db="EMBL/GenBank/DDBJ databases">
        <title>Genome sequence of Entomoplasma lucivorax PIPN-2 (ATCC 49196).</title>
        <authorList>
            <person name="Lo W.-S."/>
            <person name="Gasparich G.E."/>
            <person name="Kuo C.-H."/>
        </authorList>
    </citation>
    <scope>NUCLEOTIDE SEQUENCE [LARGE SCALE GENOMIC DNA]</scope>
    <source>
        <strain evidence="9 10">PIPN-2</strain>
    </source>
</reference>
<evidence type="ECO:0000313" key="10">
    <source>
        <dbReference type="Proteomes" id="UP000237865"/>
    </source>
</evidence>
<evidence type="ECO:0000256" key="4">
    <source>
        <dbReference type="ARBA" id="ARBA00022723"/>
    </source>
</evidence>
<dbReference type="EMBL" id="PHNE01000006">
    <property type="protein sequence ID" value="PPE04147.1"/>
    <property type="molecule type" value="Genomic_DNA"/>
</dbReference>
<evidence type="ECO:0000256" key="6">
    <source>
        <dbReference type="ARBA" id="ARBA00023211"/>
    </source>
</evidence>
<keyword evidence="4" id="KW-0479">Metal-binding</keyword>
<dbReference type="RefSeq" id="WP_051437378.1">
    <property type="nucleotide sequence ID" value="NZ_PHNE01000006.1"/>
</dbReference>
<dbReference type="AlphaFoldDB" id="A0A2S5RA20"/>
<keyword evidence="5" id="KW-0378">Hydrolase</keyword>
<dbReference type="InterPro" id="IPR004464">
    <property type="entry name" value="FBPase_class-2/SBPase"/>
</dbReference>
<organism evidence="9 10">
    <name type="scientific">Williamsoniiplasma lucivorax</name>
    <dbReference type="NCBI Taxonomy" id="209274"/>
    <lineage>
        <taxon>Bacteria</taxon>
        <taxon>Bacillati</taxon>
        <taxon>Mycoplasmatota</taxon>
        <taxon>Mollicutes</taxon>
        <taxon>Entomoplasmatales</taxon>
        <taxon>Williamsoniiplasma</taxon>
    </lineage>
</organism>
<dbReference type="EC" id="3.1.3.11" evidence="3"/>
<comment type="catalytic activity">
    <reaction evidence="1">
        <text>beta-D-fructose 1,6-bisphosphate + H2O = beta-D-fructose 6-phosphate + phosphate</text>
        <dbReference type="Rhea" id="RHEA:11064"/>
        <dbReference type="ChEBI" id="CHEBI:15377"/>
        <dbReference type="ChEBI" id="CHEBI:32966"/>
        <dbReference type="ChEBI" id="CHEBI:43474"/>
        <dbReference type="ChEBI" id="CHEBI:57634"/>
        <dbReference type="EC" id="3.1.3.11"/>
    </reaction>
</comment>
<evidence type="ECO:0000256" key="1">
    <source>
        <dbReference type="ARBA" id="ARBA00001273"/>
    </source>
</evidence>
<dbReference type="GO" id="GO:0006071">
    <property type="term" value="P:glycerol metabolic process"/>
    <property type="evidence" value="ECO:0007669"/>
    <property type="project" value="InterPro"/>
</dbReference>
<keyword evidence="7" id="KW-0119">Carbohydrate metabolism</keyword>
<dbReference type="GO" id="GO:0046872">
    <property type="term" value="F:metal ion binding"/>
    <property type="evidence" value="ECO:0007669"/>
    <property type="project" value="UniProtKB-KW"/>
</dbReference>
<comment type="caution">
    <text evidence="9">The sequence shown here is derived from an EMBL/GenBank/DDBJ whole genome shotgun (WGS) entry which is preliminary data.</text>
</comment>
<comment type="pathway">
    <text evidence="8">Carbohydrate biosynthesis.</text>
</comment>
<keyword evidence="10" id="KW-1185">Reference proteome</keyword>
<dbReference type="Pfam" id="PF03320">
    <property type="entry name" value="FBPase_glpX"/>
    <property type="match status" value="1"/>
</dbReference>
<evidence type="ECO:0000256" key="8">
    <source>
        <dbReference type="ARBA" id="ARBA00024331"/>
    </source>
</evidence>
<keyword evidence="6" id="KW-0464">Manganese</keyword>